<name>A0ACC1Q7B7_9APHY</name>
<accession>A0ACC1Q7B7</accession>
<organism evidence="1 2">
    <name type="scientific">Trametes sanguinea</name>
    <dbReference type="NCBI Taxonomy" id="158606"/>
    <lineage>
        <taxon>Eukaryota</taxon>
        <taxon>Fungi</taxon>
        <taxon>Dikarya</taxon>
        <taxon>Basidiomycota</taxon>
        <taxon>Agaricomycotina</taxon>
        <taxon>Agaricomycetes</taxon>
        <taxon>Polyporales</taxon>
        <taxon>Polyporaceae</taxon>
        <taxon>Trametes</taxon>
    </lineage>
</organism>
<reference evidence="1" key="1">
    <citation type="submission" date="2022-08" db="EMBL/GenBank/DDBJ databases">
        <title>Genome Sequence of Pycnoporus sanguineus.</title>
        <authorList>
            <person name="Buettner E."/>
        </authorList>
    </citation>
    <scope>NUCLEOTIDE SEQUENCE</scope>
    <source>
        <strain evidence="1">CG-C14</strain>
    </source>
</reference>
<dbReference type="Proteomes" id="UP001144978">
    <property type="component" value="Unassembled WGS sequence"/>
</dbReference>
<protein>
    <submittedName>
        <fullName evidence="1">Uncharacterized protein</fullName>
    </submittedName>
</protein>
<comment type="caution">
    <text evidence="1">The sequence shown here is derived from an EMBL/GenBank/DDBJ whole genome shotgun (WGS) entry which is preliminary data.</text>
</comment>
<evidence type="ECO:0000313" key="1">
    <source>
        <dbReference type="EMBL" id="KAJ3010612.1"/>
    </source>
</evidence>
<proteinExistence type="predicted"/>
<dbReference type="EMBL" id="JANSHE010000457">
    <property type="protein sequence ID" value="KAJ3010612.1"/>
    <property type="molecule type" value="Genomic_DNA"/>
</dbReference>
<keyword evidence="2" id="KW-1185">Reference proteome</keyword>
<evidence type="ECO:0000313" key="2">
    <source>
        <dbReference type="Proteomes" id="UP001144978"/>
    </source>
</evidence>
<sequence length="348" mass="38286">MPCEGFQRVEALFLSHKSRHPAGNKTSSLLRGLPLAFAYLGGDEGIELVRVPAQDLDLEDLLAGLALDGGAEGMEEELTDALVRDVRRGRAAVSEHGEGELGEVDDVLQLAVRLELRPLALVEVADLAHVVLDNGSTREVVNQVRNQFLPEHFDSSTHGQHFRVQLWVEEHRMADDLRMYDIEGARFTQEGRLWTLPVPGLAEKRPSVVPGDTILTQIGGADGRTNRGFVHFVNRDSIRVAFHSSFKGNARYNVRFEYNRTPIKRQHQALLAPSTSSQRLLFPPPGFEGLHEPISPAQAHLNLFNALISTNPGQLQAVKSIQHLREGSAPFIVFGPPGTGKTVTIGFA</sequence>
<gene>
    <name evidence="1" type="ORF">NUW54_g2430</name>
</gene>